<organism evidence="1">
    <name type="scientific">Octopus bimaculoides</name>
    <name type="common">California two-spotted octopus</name>
    <dbReference type="NCBI Taxonomy" id="37653"/>
    <lineage>
        <taxon>Eukaryota</taxon>
        <taxon>Metazoa</taxon>
        <taxon>Spiralia</taxon>
        <taxon>Lophotrochozoa</taxon>
        <taxon>Mollusca</taxon>
        <taxon>Cephalopoda</taxon>
        <taxon>Coleoidea</taxon>
        <taxon>Octopodiformes</taxon>
        <taxon>Octopoda</taxon>
        <taxon>Incirrata</taxon>
        <taxon>Octopodidae</taxon>
        <taxon>Octopus</taxon>
    </lineage>
</organism>
<evidence type="ECO:0000313" key="1">
    <source>
        <dbReference type="EMBL" id="KOF86656.1"/>
    </source>
</evidence>
<reference evidence="1" key="1">
    <citation type="submission" date="2015-07" db="EMBL/GenBank/DDBJ databases">
        <title>MeaNS - Measles Nucleotide Surveillance Program.</title>
        <authorList>
            <person name="Tran T."/>
            <person name="Druce J."/>
        </authorList>
    </citation>
    <scope>NUCLEOTIDE SEQUENCE</scope>
    <source>
        <strain evidence="1">UCB-OBI-ISO-001</strain>
        <tissue evidence="1">Gonad</tissue>
    </source>
</reference>
<gene>
    <name evidence="1" type="ORF">OCBIM_22018154mg</name>
</gene>
<protein>
    <submittedName>
        <fullName evidence="1">Uncharacterized protein</fullName>
    </submittedName>
</protein>
<accession>A0A0L8HBL4</accession>
<dbReference type="EMBL" id="KQ418578">
    <property type="protein sequence ID" value="KOF86656.1"/>
    <property type="molecule type" value="Genomic_DNA"/>
</dbReference>
<proteinExistence type="predicted"/>
<sequence length="81" mass="9786">MHEVTIHQYFVDPHDQDIHKQNVENMWMRVKWKLRQQFGTLDGLFISYLLEFLWRNSTAKKKTFVHFPAVIASLYALHEVL</sequence>
<feature type="non-terminal residue" evidence="1">
    <location>
        <position position="81"/>
    </location>
</feature>
<name>A0A0L8HBL4_OCTBM</name>
<dbReference type="AlphaFoldDB" id="A0A0L8HBL4"/>